<dbReference type="AlphaFoldDB" id="A0AAV7TBF5"/>
<gene>
    <name evidence="2" type="ORF">NDU88_005261</name>
</gene>
<reference evidence="2" key="1">
    <citation type="journal article" date="2022" name="bioRxiv">
        <title>Sequencing and chromosome-scale assembly of the giantPleurodeles waltlgenome.</title>
        <authorList>
            <person name="Brown T."/>
            <person name="Elewa A."/>
            <person name="Iarovenko S."/>
            <person name="Subramanian E."/>
            <person name="Araus A.J."/>
            <person name="Petzold A."/>
            <person name="Susuki M."/>
            <person name="Suzuki K.-i.T."/>
            <person name="Hayashi T."/>
            <person name="Toyoda A."/>
            <person name="Oliveira C."/>
            <person name="Osipova E."/>
            <person name="Leigh N.D."/>
            <person name="Simon A."/>
            <person name="Yun M.H."/>
        </authorList>
    </citation>
    <scope>NUCLEOTIDE SEQUENCE</scope>
    <source>
        <strain evidence="2">20211129_DDA</strain>
        <tissue evidence="2">Liver</tissue>
    </source>
</reference>
<protein>
    <submittedName>
        <fullName evidence="2">Uncharacterized protein</fullName>
    </submittedName>
</protein>
<feature type="region of interest" description="Disordered" evidence="1">
    <location>
        <begin position="23"/>
        <end position="48"/>
    </location>
</feature>
<evidence type="ECO:0000313" key="3">
    <source>
        <dbReference type="Proteomes" id="UP001066276"/>
    </source>
</evidence>
<dbReference type="Proteomes" id="UP001066276">
    <property type="component" value="Chromosome 4_1"/>
</dbReference>
<accession>A0AAV7TBF5</accession>
<proteinExistence type="predicted"/>
<comment type="caution">
    <text evidence="2">The sequence shown here is derived from an EMBL/GenBank/DDBJ whole genome shotgun (WGS) entry which is preliminary data.</text>
</comment>
<name>A0AAV7TBF5_PLEWA</name>
<evidence type="ECO:0000256" key="1">
    <source>
        <dbReference type="SAM" id="MobiDB-lite"/>
    </source>
</evidence>
<organism evidence="2 3">
    <name type="scientific">Pleurodeles waltl</name>
    <name type="common">Iberian ribbed newt</name>
    <dbReference type="NCBI Taxonomy" id="8319"/>
    <lineage>
        <taxon>Eukaryota</taxon>
        <taxon>Metazoa</taxon>
        <taxon>Chordata</taxon>
        <taxon>Craniata</taxon>
        <taxon>Vertebrata</taxon>
        <taxon>Euteleostomi</taxon>
        <taxon>Amphibia</taxon>
        <taxon>Batrachia</taxon>
        <taxon>Caudata</taxon>
        <taxon>Salamandroidea</taxon>
        <taxon>Salamandridae</taxon>
        <taxon>Pleurodelinae</taxon>
        <taxon>Pleurodeles</taxon>
    </lineage>
</organism>
<keyword evidence="3" id="KW-1185">Reference proteome</keyword>
<sequence length="100" mass="10913">MGKDKGGRQSQANKIVNYEQVTHGKDRTHINTPDDTLGTVESCDPQDPSMSDILNEIKGTRTELVTKIDTVAVDVTLLRATLCKVAERVKEAEDAMGVLT</sequence>
<evidence type="ECO:0000313" key="2">
    <source>
        <dbReference type="EMBL" id="KAJ1173426.1"/>
    </source>
</evidence>
<dbReference type="EMBL" id="JANPWB010000007">
    <property type="protein sequence ID" value="KAJ1173426.1"/>
    <property type="molecule type" value="Genomic_DNA"/>
</dbReference>